<dbReference type="PROSITE" id="PS50931">
    <property type="entry name" value="HTH_LYSR"/>
    <property type="match status" value="1"/>
</dbReference>
<keyword evidence="3" id="KW-0238">DNA-binding</keyword>
<dbReference type="Pfam" id="PF03466">
    <property type="entry name" value="LysR_substrate"/>
    <property type="match status" value="1"/>
</dbReference>
<name>A0ABU3ZN98_9GAMM</name>
<comment type="similarity">
    <text evidence="1">Belongs to the LysR transcriptional regulatory family.</text>
</comment>
<keyword evidence="4" id="KW-0804">Transcription</keyword>
<accession>A0ABU3ZN98</accession>
<dbReference type="EMBL" id="JAWJZI010000014">
    <property type="protein sequence ID" value="MDV5171588.1"/>
    <property type="molecule type" value="Genomic_DNA"/>
</dbReference>
<proteinExistence type="inferred from homology"/>
<dbReference type="SUPFAM" id="SSF53850">
    <property type="entry name" value="Periplasmic binding protein-like II"/>
    <property type="match status" value="1"/>
</dbReference>
<evidence type="ECO:0000259" key="5">
    <source>
        <dbReference type="PROSITE" id="PS50931"/>
    </source>
</evidence>
<dbReference type="Pfam" id="PF00126">
    <property type="entry name" value="HTH_1"/>
    <property type="match status" value="1"/>
</dbReference>
<feature type="domain" description="HTH lysR-type" evidence="5">
    <location>
        <begin position="1"/>
        <end position="58"/>
    </location>
</feature>
<keyword evidence="2" id="KW-0805">Transcription regulation</keyword>
<dbReference type="Gene3D" id="1.10.10.10">
    <property type="entry name" value="Winged helix-like DNA-binding domain superfamily/Winged helix DNA-binding domain"/>
    <property type="match status" value="1"/>
</dbReference>
<reference evidence="6 7" key="1">
    <citation type="submission" date="2023-10" db="EMBL/GenBank/DDBJ databases">
        <title>Marine bacteria isolated from horseshoe crab.</title>
        <authorList>
            <person name="Cheng T.H."/>
        </authorList>
    </citation>
    <scope>NUCLEOTIDE SEQUENCE [LARGE SCALE GENOMIC DNA]</scope>
    <source>
        <strain evidence="6 7">HSC6</strain>
    </source>
</reference>
<dbReference type="RefSeq" id="WP_317524409.1">
    <property type="nucleotide sequence ID" value="NZ_JAWJZI010000014.1"/>
</dbReference>
<dbReference type="SUPFAM" id="SSF46785">
    <property type="entry name" value="Winged helix' DNA-binding domain"/>
    <property type="match status" value="1"/>
</dbReference>
<protein>
    <submittedName>
        <fullName evidence="6">LysR family transcriptional regulator</fullName>
    </submittedName>
</protein>
<evidence type="ECO:0000256" key="2">
    <source>
        <dbReference type="ARBA" id="ARBA00023015"/>
    </source>
</evidence>
<dbReference type="InterPro" id="IPR050950">
    <property type="entry name" value="HTH-type_LysR_regulators"/>
</dbReference>
<dbReference type="InterPro" id="IPR036388">
    <property type="entry name" value="WH-like_DNA-bd_sf"/>
</dbReference>
<evidence type="ECO:0000256" key="3">
    <source>
        <dbReference type="ARBA" id="ARBA00023125"/>
    </source>
</evidence>
<dbReference type="InterPro" id="IPR000847">
    <property type="entry name" value="LysR_HTH_N"/>
</dbReference>
<sequence>MDLKILRYFLTVAQTKNITKAAELLHITQPTLSRQLILLEESLKVKLFVKEKRTIGLTDEGKLLKIRAREILDLADKTVQEILDENSVVSGEIAVGCVESFGAQEIYQQMGEFSSKFPNVVFNLFTASSEELLDKMEHGTIDICLLLEPVDTTNFNVIRLSHYEEWGILVRNDDTLAKQNSISVKELSQKTLILPMKKAAINEIENWFGKNKYKLNVAARYNVVNSVVYSADNNMGYPIVINCPIIDRCKDMKFLPIEPIKRTQSVVLWKKNRNLNSASSLFVKTLFRHYNPVLY</sequence>
<dbReference type="InterPro" id="IPR005119">
    <property type="entry name" value="LysR_subst-bd"/>
</dbReference>
<dbReference type="Proteomes" id="UP001186452">
    <property type="component" value="Unassembled WGS sequence"/>
</dbReference>
<dbReference type="PANTHER" id="PTHR30419">
    <property type="entry name" value="HTH-TYPE TRANSCRIPTIONAL REGULATOR YBHD"/>
    <property type="match status" value="1"/>
</dbReference>
<evidence type="ECO:0000256" key="4">
    <source>
        <dbReference type="ARBA" id="ARBA00023163"/>
    </source>
</evidence>
<dbReference type="PANTHER" id="PTHR30419:SF8">
    <property type="entry name" value="NITROGEN ASSIMILATION TRANSCRIPTIONAL ACTIVATOR-RELATED"/>
    <property type="match status" value="1"/>
</dbReference>
<comment type="caution">
    <text evidence="6">The sequence shown here is derived from an EMBL/GenBank/DDBJ whole genome shotgun (WGS) entry which is preliminary data.</text>
</comment>
<evidence type="ECO:0000256" key="1">
    <source>
        <dbReference type="ARBA" id="ARBA00009437"/>
    </source>
</evidence>
<organism evidence="6 7">
    <name type="scientific">Photobacterium rosenbergii</name>
    <dbReference type="NCBI Taxonomy" id="294936"/>
    <lineage>
        <taxon>Bacteria</taxon>
        <taxon>Pseudomonadati</taxon>
        <taxon>Pseudomonadota</taxon>
        <taxon>Gammaproteobacteria</taxon>
        <taxon>Vibrionales</taxon>
        <taxon>Vibrionaceae</taxon>
        <taxon>Photobacterium</taxon>
    </lineage>
</organism>
<keyword evidence="7" id="KW-1185">Reference proteome</keyword>
<dbReference type="Gene3D" id="3.40.190.290">
    <property type="match status" value="1"/>
</dbReference>
<dbReference type="InterPro" id="IPR036390">
    <property type="entry name" value="WH_DNA-bd_sf"/>
</dbReference>
<gene>
    <name evidence="6" type="ORF">R2X38_21555</name>
</gene>
<dbReference type="PRINTS" id="PR00039">
    <property type="entry name" value="HTHLYSR"/>
</dbReference>
<evidence type="ECO:0000313" key="7">
    <source>
        <dbReference type="Proteomes" id="UP001186452"/>
    </source>
</evidence>
<dbReference type="CDD" id="cd05466">
    <property type="entry name" value="PBP2_LTTR_substrate"/>
    <property type="match status" value="1"/>
</dbReference>
<evidence type="ECO:0000313" key="6">
    <source>
        <dbReference type="EMBL" id="MDV5171588.1"/>
    </source>
</evidence>